<evidence type="ECO:0000313" key="2">
    <source>
        <dbReference type="EMBL" id="PKK55418.1"/>
    </source>
</evidence>
<proteinExistence type="predicted"/>
<feature type="domain" description="DUF8211" evidence="1">
    <location>
        <begin position="66"/>
        <end position="169"/>
    </location>
</feature>
<dbReference type="VEuPathDB" id="FungiDB:RhiirA1_463017"/>
<gene>
    <name evidence="2" type="ORF">RhiirC2_802449</name>
</gene>
<organism evidence="2 3">
    <name type="scientific">Rhizophagus irregularis</name>
    <dbReference type="NCBI Taxonomy" id="588596"/>
    <lineage>
        <taxon>Eukaryota</taxon>
        <taxon>Fungi</taxon>
        <taxon>Fungi incertae sedis</taxon>
        <taxon>Mucoromycota</taxon>
        <taxon>Glomeromycotina</taxon>
        <taxon>Glomeromycetes</taxon>
        <taxon>Glomerales</taxon>
        <taxon>Glomeraceae</taxon>
        <taxon>Rhizophagus</taxon>
    </lineage>
</organism>
<accession>A0A2N1M1A4</accession>
<sequence length="182" mass="21097">MLTPHSNKGTNDVTNICNIPCPYVMSYHHRACIDHHSTPFLNLFTNVKKPTEPKSLPTSKTPKGRHVSHLFNKSSMNTTKHVFSKRQGTSYDVEYAHYGHKLIEITDTRYMYYKRLSNFRNSIPIASTSLSKQHERFERKCRTTFNKDKSHLAEAHEINDRLAVANHQEVTEKMFIKCTSVT</sequence>
<evidence type="ECO:0000313" key="3">
    <source>
        <dbReference type="Proteomes" id="UP000233469"/>
    </source>
</evidence>
<protein>
    <recommendedName>
        <fullName evidence="1">DUF8211 domain-containing protein</fullName>
    </recommendedName>
</protein>
<dbReference type="AlphaFoldDB" id="A0A2N1M1A4"/>
<dbReference type="InterPro" id="IPR058524">
    <property type="entry name" value="DUF8211"/>
</dbReference>
<comment type="caution">
    <text evidence="2">The sequence shown here is derived from an EMBL/GenBank/DDBJ whole genome shotgun (WGS) entry which is preliminary data.</text>
</comment>
<reference evidence="2 3" key="1">
    <citation type="submission" date="2016-04" db="EMBL/GenBank/DDBJ databases">
        <title>Genome analyses suggest a sexual origin of heterokaryosis in a supposedly ancient asexual fungus.</title>
        <authorList>
            <person name="Ropars J."/>
            <person name="Sedzielewska K."/>
            <person name="Noel J."/>
            <person name="Charron P."/>
            <person name="Farinelli L."/>
            <person name="Marton T."/>
            <person name="Kruger M."/>
            <person name="Pelin A."/>
            <person name="Brachmann A."/>
            <person name="Corradi N."/>
        </authorList>
    </citation>
    <scope>NUCLEOTIDE SEQUENCE [LARGE SCALE GENOMIC DNA]</scope>
    <source>
        <strain evidence="2 3">C2</strain>
    </source>
</reference>
<name>A0A2N1M1A4_9GLOM</name>
<reference evidence="2 3" key="2">
    <citation type="submission" date="2017-10" db="EMBL/GenBank/DDBJ databases">
        <title>Extensive intraspecific genome diversity in a model arbuscular mycorrhizal fungus.</title>
        <authorList>
            <person name="Chen E.C.H."/>
            <person name="Morin E."/>
            <person name="Baudet D."/>
            <person name="Noel J."/>
            <person name="Ndikumana S."/>
            <person name="Charron P."/>
            <person name="St-Onge C."/>
            <person name="Giorgi J."/>
            <person name="Grigoriev I.V."/>
            <person name="Roux C."/>
            <person name="Martin F.M."/>
            <person name="Corradi N."/>
        </authorList>
    </citation>
    <scope>NUCLEOTIDE SEQUENCE [LARGE SCALE GENOMIC DNA]</scope>
    <source>
        <strain evidence="2 3">C2</strain>
    </source>
</reference>
<dbReference type="Pfam" id="PF26638">
    <property type="entry name" value="DUF8211"/>
    <property type="match status" value="1"/>
</dbReference>
<evidence type="ECO:0000259" key="1">
    <source>
        <dbReference type="Pfam" id="PF26638"/>
    </source>
</evidence>
<dbReference type="Proteomes" id="UP000233469">
    <property type="component" value="Unassembled WGS sequence"/>
</dbReference>
<dbReference type="EMBL" id="LLXL01007659">
    <property type="protein sequence ID" value="PKK55418.1"/>
    <property type="molecule type" value="Genomic_DNA"/>
</dbReference>
<dbReference type="VEuPathDB" id="FungiDB:RhiirFUN_013989"/>